<evidence type="ECO:0000313" key="1">
    <source>
        <dbReference type="EMBL" id="CAG8560804.1"/>
    </source>
</evidence>
<proteinExistence type="predicted"/>
<comment type="caution">
    <text evidence="1">The sequence shown here is derived from an EMBL/GenBank/DDBJ whole genome shotgun (WGS) entry which is preliminary data.</text>
</comment>
<evidence type="ECO:0000313" key="2">
    <source>
        <dbReference type="Proteomes" id="UP000789375"/>
    </source>
</evidence>
<reference evidence="1" key="1">
    <citation type="submission" date="2021-06" db="EMBL/GenBank/DDBJ databases">
        <authorList>
            <person name="Kallberg Y."/>
            <person name="Tangrot J."/>
            <person name="Rosling A."/>
        </authorList>
    </citation>
    <scope>NUCLEOTIDE SEQUENCE</scope>
    <source>
        <strain evidence="1">87-6 pot B 2015</strain>
    </source>
</reference>
<keyword evidence="2" id="KW-1185">Reference proteome</keyword>
<dbReference type="AlphaFoldDB" id="A0A9N9B9Z9"/>
<accession>A0A9N9B9Z9</accession>
<sequence>MCLQNDSLNSSHYVSVSEIFNDLLYKSSVAKLKLMTDIDEYLIVKKDIHEEILRKVDPEEIPNIQNIASDVKIGYILEVDLEILVHLHTTLQIIH</sequence>
<dbReference type="EMBL" id="CAJVPP010001534">
    <property type="protein sequence ID" value="CAG8560804.1"/>
    <property type="molecule type" value="Genomic_DNA"/>
</dbReference>
<name>A0A9N9B9Z9_FUNMO</name>
<gene>
    <name evidence="1" type="ORF">FMOSSE_LOCUS6950</name>
</gene>
<organism evidence="1 2">
    <name type="scientific">Funneliformis mosseae</name>
    <name type="common">Endomycorrhizal fungus</name>
    <name type="synonym">Glomus mosseae</name>
    <dbReference type="NCBI Taxonomy" id="27381"/>
    <lineage>
        <taxon>Eukaryota</taxon>
        <taxon>Fungi</taxon>
        <taxon>Fungi incertae sedis</taxon>
        <taxon>Mucoromycota</taxon>
        <taxon>Glomeromycotina</taxon>
        <taxon>Glomeromycetes</taxon>
        <taxon>Glomerales</taxon>
        <taxon>Glomeraceae</taxon>
        <taxon>Funneliformis</taxon>
    </lineage>
</organism>
<protein>
    <submittedName>
        <fullName evidence="1">12936_t:CDS:1</fullName>
    </submittedName>
</protein>
<dbReference type="Proteomes" id="UP000789375">
    <property type="component" value="Unassembled WGS sequence"/>
</dbReference>